<dbReference type="SUPFAM" id="SSF46689">
    <property type="entry name" value="Homeodomain-like"/>
    <property type="match status" value="2"/>
</dbReference>
<dbReference type="InterPro" id="IPR018060">
    <property type="entry name" value="HTH_AraC"/>
</dbReference>
<dbReference type="PROSITE" id="PS00041">
    <property type="entry name" value="HTH_ARAC_FAMILY_1"/>
    <property type="match status" value="1"/>
</dbReference>
<evidence type="ECO:0000256" key="2">
    <source>
        <dbReference type="ARBA" id="ARBA00023125"/>
    </source>
</evidence>
<dbReference type="GO" id="GO:0003700">
    <property type="term" value="F:DNA-binding transcription factor activity"/>
    <property type="evidence" value="ECO:0007669"/>
    <property type="project" value="InterPro"/>
</dbReference>
<name>A0A9E9CC55_9CYAN</name>
<proteinExistence type="predicted"/>
<evidence type="ECO:0000313" key="5">
    <source>
        <dbReference type="EMBL" id="WAL62030.1"/>
    </source>
</evidence>
<dbReference type="SMART" id="SM00342">
    <property type="entry name" value="HTH_ARAC"/>
    <property type="match status" value="1"/>
</dbReference>
<dbReference type="InterPro" id="IPR018062">
    <property type="entry name" value="HTH_AraC-typ_CS"/>
</dbReference>
<evidence type="ECO:0000256" key="3">
    <source>
        <dbReference type="ARBA" id="ARBA00023163"/>
    </source>
</evidence>
<dbReference type="KEGG" id="tsin:OXH18_08620"/>
<dbReference type="InterPro" id="IPR050204">
    <property type="entry name" value="AraC_XylS_family_regulators"/>
</dbReference>
<organism evidence="5 6">
    <name type="scientific">Thermocoleostomius sinensis A174</name>
    <dbReference type="NCBI Taxonomy" id="2016057"/>
    <lineage>
        <taxon>Bacteria</taxon>
        <taxon>Bacillati</taxon>
        <taxon>Cyanobacteriota</taxon>
        <taxon>Cyanophyceae</taxon>
        <taxon>Oculatellales</taxon>
        <taxon>Oculatellaceae</taxon>
        <taxon>Thermocoleostomius</taxon>
    </lineage>
</organism>
<gene>
    <name evidence="5" type="ORF">OXH18_08620</name>
</gene>
<dbReference type="GO" id="GO:0043565">
    <property type="term" value="F:sequence-specific DNA binding"/>
    <property type="evidence" value="ECO:0007669"/>
    <property type="project" value="InterPro"/>
</dbReference>
<keyword evidence="3" id="KW-0804">Transcription</keyword>
<keyword evidence="1" id="KW-0805">Transcription regulation</keyword>
<evidence type="ECO:0000256" key="1">
    <source>
        <dbReference type="ARBA" id="ARBA00023015"/>
    </source>
</evidence>
<dbReference type="PANTHER" id="PTHR46796:SF6">
    <property type="entry name" value="ARAC SUBFAMILY"/>
    <property type="match status" value="1"/>
</dbReference>
<dbReference type="Pfam" id="PF12833">
    <property type="entry name" value="HTH_18"/>
    <property type="match status" value="1"/>
</dbReference>
<dbReference type="InterPro" id="IPR009057">
    <property type="entry name" value="Homeodomain-like_sf"/>
</dbReference>
<protein>
    <submittedName>
        <fullName evidence="5">AraC family transcriptional regulator</fullName>
    </submittedName>
</protein>
<reference evidence="5" key="1">
    <citation type="submission" date="2022-12" db="EMBL/GenBank/DDBJ databases">
        <title>Polyphasic identification of a Novel Hot-Spring Cyanobacterium Ocullathermofonsia sinensis gen nov. sp. nov. and Genomic Insights on its Adaptations to the Thermal Habitat.</title>
        <authorList>
            <person name="Daroch M."/>
            <person name="Tang J."/>
            <person name="Jiang Y."/>
        </authorList>
    </citation>
    <scope>NUCLEOTIDE SEQUENCE</scope>
    <source>
        <strain evidence="5">PKUAC-SCTA174</strain>
    </source>
</reference>
<feature type="domain" description="HTH araC/xylS-type" evidence="4">
    <location>
        <begin position="188"/>
        <end position="286"/>
    </location>
</feature>
<dbReference type="PROSITE" id="PS01124">
    <property type="entry name" value="HTH_ARAC_FAMILY_2"/>
    <property type="match status" value="1"/>
</dbReference>
<evidence type="ECO:0000313" key="6">
    <source>
        <dbReference type="Proteomes" id="UP001163152"/>
    </source>
</evidence>
<dbReference type="Proteomes" id="UP001163152">
    <property type="component" value="Chromosome"/>
</dbReference>
<dbReference type="PANTHER" id="PTHR46796">
    <property type="entry name" value="HTH-TYPE TRANSCRIPTIONAL ACTIVATOR RHAS-RELATED"/>
    <property type="match status" value="1"/>
</dbReference>
<dbReference type="Gene3D" id="1.10.10.60">
    <property type="entry name" value="Homeodomain-like"/>
    <property type="match status" value="2"/>
</dbReference>
<accession>A0A9E9CC55</accession>
<sequence>MPNQMECSRAPSLSSRSRGWNNILVEYFHHPAGEGSTYYHDDHSICLSLASRPVQLLQIQGDRTQTGAYIQGDICLTPAQMPFFARWDSDDRFLQIRITASFVQAIASEVLNINLNQLEIVPECQIRDPQIEAIGLLLLTELQHEHSGEHLYVDSLTNVLAVHLLRHYTFTKPQFSDYTGGLPSRQLRHVLDYIHDHLHQEIKLADLASLLGISQYHFSHLFKQSIGIAPYQYLLRQRIERAKQLLHRSDRSITEIAFLCGFNSHSHLSQQFRQQTGMTPKAYRTSHQ</sequence>
<keyword evidence="6" id="KW-1185">Reference proteome</keyword>
<dbReference type="AlphaFoldDB" id="A0A9E9CC55"/>
<dbReference type="EMBL" id="CP113797">
    <property type="protein sequence ID" value="WAL62030.1"/>
    <property type="molecule type" value="Genomic_DNA"/>
</dbReference>
<evidence type="ECO:0000259" key="4">
    <source>
        <dbReference type="PROSITE" id="PS01124"/>
    </source>
</evidence>
<keyword evidence="2" id="KW-0238">DNA-binding</keyword>